<proteinExistence type="predicted"/>
<reference evidence="1" key="1">
    <citation type="submission" date="2022-09" db="EMBL/GenBank/DDBJ databases">
        <title>Diverse halophilic archaea isolated from saline environments.</title>
        <authorList>
            <person name="Cui H.-L."/>
        </authorList>
    </citation>
    <scope>NUCLEOTIDE SEQUENCE</scope>
    <source>
        <strain evidence="1">ZS-35-S2</strain>
    </source>
</reference>
<organism evidence="1 2">
    <name type="scientific">Salinirubellus salinus</name>
    <dbReference type="NCBI Taxonomy" id="1364945"/>
    <lineage>
        <taxon>Archaea</taxon>
        <taxon>Methanobacteriati</taxon>
        <taxon>Methanobacteriota</taxon>
        <taxon>Stenosarchaea group</taxon>
        <taxon>Halobacteria</taxon>
        <taxon>Halobacteriales</taxon>
        <taxon>Natronomonadaceae</taxon>
        <taxon>Salinirubellus</taxon>
    </lineage>
</organism>
<accession>A0A9E7R307</accession>
<dbReference type="EMBL" id="CP104003">
    <property type="protein sequence ID" value="UWM54845.1"/>
    <property type="molecule type" value="Genomic_DNA"/>
</dbReference>
<dbReference type="GeneID" id="74940930"/>
<keyword evidence="2" id="KW-1185">Reference proteome</keyword>
<dbReference type="Proteomes" id="UP001057580">
    <property type="component" value="Chromosome"/>
</dbReference>
<name>A0A9E7R307_9EURY</name>
<dbReference type="AlphaFoldDB" id="A0A9E7R307"/>
<evidence type="ECO:0000313" key="1">
    <source>
        <dbReference type="EMBL" id="UWM54845.1"/>
    </source>
</evidence>
<sequence length="192" mass="21600">MQTNDRVERLKQLYIDLGGEPTSTERQHARRGDFPDEATVDERLGRVVERMRERYGFRTSLDRPALVTVVRGYYAGRSDAEVAAHLGVSPETVARARVNLHLFRPADTEATFDVDALRTLLDGGASVADAAAELGVAPSTAGEYAHVLRVQQDARVSGYRYPEEFEELLEVDTERLGRTYRTDRRTMEEVVD</sequence>
<dbReference type="RefSeq" id="WP_260593841.1">
    <property type="nucleotide sequence ID" value="NZ_CP104003.1"/>
</dbReference>
<dbReference type="KEGG" id="ssai:N0B31_00870"/>
<protein>
    <submittedName>
        <fullName evidence="1">Conditioned medium-induced protein 4</fullName>
    </submittedName>
</protein>
<evidence type="ECO:0000313" key="2">
    <source>
        <dbReference type="Proteomes" id="UP001057580"/>
    </source>
</evidence>
<gene>
    <name evidence="1" type="ORF">N0B31_00870</name>
</gene>